<dbReference type="AlphaFoldDB" id="M1DW87"/>
<feature type="region of interest" description="Disordered" evidence="1">
    <location>
        <begin position="35"/>
        <end position="59"/>
    </location>
</feature>
<dbReference type="HOGENOM" id="CLU_028647_4_0_1"/>
<dbReference type="Proteomes" id="UP000011115">
    <property type="component" value="Unassembled WGS sequence"/>
</dbReference>
<evidence type="ECO:0000256" key="1">
    <source>
        <dbReference type="SAM" id="MobiDB-lite"/>
    </source>
</evidence>
<feature type="compositionally biased region" description="Low complexity" evidence="1">
    <location>
        <begin position="102"/>
        <end position="117"/>
    </location>
</feature>
<feature type="region of interest" description="Disordered" evidence="1">
    <location>
        <begin position="347"/>
        <end position="373"/>
    </location>
</feature>
<dbReference type="PaxDb" id="4113-PGSC0003DMT400095408"/>
<dbReference type="InParanoid" id="M1DW87"/>
<sequence>MDPKKALTYIPKGKSKSVALTLRLIDKDTDAEKDLTYVPPTTKTAPTTPRTTQNQSWQVIPDVVTASQSDEEDTPIGLPAGSASDSECAFASGYKSASAFGSVSGSTSGSISHGRTGLSDEATSAGDIPVPPNTEPATVAEDPNRWCVSGTKTLDIGLIRDKANVAAPRREPEVEMPHLGANLVADVEQMQCEDPAPLAPIEYAPASHSPSASQSPSFSKAIPSSGSVVLPLARVQKLEAQMATLLQLMRSWMQRAIEESATRVDQRMEQMMDRKVQTMHEPLDTFELCVLEQPSPTTNISAFQTKFNSLCTDLDTLLAPLETEPESSPMESVDNTVFDALFGDEMPLSTSSRHAGNRRRSSRASDDTEAGRGSAKRLRWLGGHLSLMRSCGSKGLDRLVLVTLVM</sequence>
<evidence type="ECO:0000313" key="3">
    <source>
        <dbReference type="Proteomes" id="UP000011115"/>
    </source>
</evidence>
<dbReference type="EnsemblPlants" id="PGSC0003DMT400095408">
    <property type="protein sequence ID" value="PGSC0003DMT400095408"/>
    <property type="gene ID" value="PGSC0003DMG400044979"/>
</dbReference>
<organism evidence="2 3">
    <name type="scientific">Solanum tuberosum</name>
    <name type="common">Potato</name>
    <dbReference type="NCBI Taxonomy" id="4113"/>
    <lineage>
        <taxon>Eukaryota</taxon>
        <taxon>Viridiplantae</taxon>
        <taxon>Streptophyta</taxon>
        <taxon>Embryophyta</taxon>
        <taxon>Tracheophyta</taxon>
        <taxon>Spermatophyta</taxon>
        <taxon>Magnoliopsida</taxon>
        <taxon>eudicotyledons</taxon>
        <taxon>Gunneridae</taxon>
        <taxon>Pentapetalae</taxon>
        <taxon>asterids</taxon>
        <taxon>lamiids</taxon>
        <taxon>Solanales</taxon>
        <taxon>Solanaceae</taxon>
        <taxon>Solanoideae</taxon>
        <taxon>Solaneae</taxon>
        <taxon>Solanum</taxon>
    </lineage>
</organism>
<name>M1DW87_SOLTU</name>
<protein>
    <submittedName>
        <fullName evidence="2">Integrase core domain containing protein</fullName>
    </submittedName>
</protein>
<feature type="compositionally biased region" description="Low complexity" evidence="1">
    <location>
        <begin position="36"/>
        <end position="52"/>
    </location>
</feature>
<keyword evidence="3" id="KW-1185">Reference proteome</keyword>
<accession>M1DW87</accession>
<feature type="compositionally biased region" description="Low complexity" evidence="1">
    <location>
        <begin position="204"/>
        <end position="219"/>
    </location>
</feature>
<proteinExistence type="predicted"/>
<feature type="region of interest" description="Disordered" evidence="1">
    <location>
        <begin position="200"/>
        <end position="220"/>
    </location>
</feature>
<evidence type="ECO:0000313" key="2">
    <source>
        <dbReference type="EnsemblPlants" id="PGSC0003DMT400095408"/>
    </source>
</evidence>
<reference evidence="2" key="2">
    <citation type="submission" date="2015-06" db="UniProtKB">
        <authorList>
            <consortium name="EnsemblPlants"/>
        </authorList>
    </citation>
    <scope>IDENTIFICATION</scope>
    <source>
        <strain evidence="2">DM1-3 516 R44</strain>
    </source>
</reference>
<reference evidence="3" key="1">
    <citation type="journal article" date="2011" name="Nature">
        <title>Genome sequence and analysis of the tuber crop potato.</title>
        <authorList>
            <consortium name="The Potato Genome Sequencing Consortium"/>
        </authorList>
    </citation>
    <scope>NUCLEOTIDE SEQUENCE [LARGE SCALE GENOMIC DNA]</scope>
    <source>
        <strain evidence="3">cv. DM1-3 516 R44</strain>
    </source>
</reference>
<dbReference type="Gramene" id="PGSC0003DMT400095408">
    <property type="protein sequence ID" value="PGSC0003DMT400095408"/>
    <property type="gene ID" value="PGSC0003DMG400044979"/>
</dbReference>
<feature type="region of interest" description="Disordered" evidence="1">
    <location>
        <begin position="102"/>
        <end position="141"/>
    </location>
</feature>